<dbReference type="PIRSF" id="PIRSF001365">
    <property type="entry name" value="DHDPS"/>
    <property type="match status" value="1"/>
</dbReference>
<reference evidence="6 7" key="1">
    <citation type="submission" date="2018-10" db="EMBL/GenBank/DDBJ databases">
        <title>Anaerotruncus faecis sp. nov., isolated from human feces.</title>
        <authorList>
            <person name="Wang Y.-J."/>
        </authorList>
    </citation>
    <scope>NUCLEOTIDE SEQUENCE [LARGE SCALE GENOMIC DNA]</scope>
    <source>
        <strain evidence="6 7">22A2-44</strain>
    </source>
</reference>
<dbReference type="Proteomes" id="UP000276301">
    <property type="component" value="Unassembled WGS sequence"/>
</dbReference>
<evidence type="ECO:0000256" key="2">
    <source>
        <dbReference type="ARBA" id="ARBA00023239"/>
    </source>
</evidence>
<dbReference type="PRINTS" id="PR00146">
    <property type="entry name" value="DHPICSNTHASE"/>
</dbReference>
<comment type="similarity">
    <text evidence="1 3">Belongs to the DapA family.</text>
</comment>
<proteinExistence type="inferred from homology"/>
<dbReference type="GO" id="GO:0008840">
    <property type="term" value="F:4-hydroxy-tetrahydrodipicolinate synthase activity"/>
    <property type="evidence" value="ECO:0007669"/>
    <property type="project" value="TreeGrafter"/>
</dbReference>
<dbReference type="Pfam" id="PF00701">
    <property type="entry name" value="DHDPS"/>
    <property type="match status" value="1"/>
</dbReference>
<dbReference type="Gene3D" id="3.20.20.70">
    <property type="entry name" value="Aldolase class I"/>
    <property type="match status" value="1"/>
</dbReference>
<dbReference type="PANTHER" id="PTHR12128">
    <property type="entry name" value="DIHYDRODIPICOLINATE SYNTHASE"/>
    <property type="match status" value="1"/>
</dbReference>
<dbReference type="RefSeq" id="WP_121586267.1">
    <property type="nucleotide sequence ID" value="NZ_RCHT01000004.1"/>
</dbReference>
<keyword evidence="7" id="KW-1185">Reference proteome</keyword>
<evidence type="ECO:0000256" key="5">
    <source>
        <dbReference type="PIRSR" id="PIRSR001365-2"/>
    </source>
</evidence>
<dbReference type="SUPFAM" id="SSF51569">
    <property type="entry name" value="Aldolase"/>
    <property type="match status" value="1"/>
</dbReference>
<feature type="active site" description="Proton donor/acceptor" evidence="4">
    <location>
        <position position="137"/>
    </location>
</feature>
<name>A0A498D2H2_9FIRM</name>
<comment type="caution">
    <text evidence="6">The sequence shown here is derived from an EMBL/GenBank/DDBJ whole genome shotgun (WGS) entry which is preliminary data.</text>
</comment>
<dbReference type="AlphaFoldDB" id="A0A498D2H2"/>
<keyword evidence="2 3" id="KW-0456">Lyase</keyword>
<feature type="binding site" evidence="5">
    <location>
        <position position="205"/>
    </location>
    <ligand>
        <name>pyruvate</name>
        <dbReference type="ChEBI" id="CHEBI:15361"/>
    </ligand>
</feature>
<dbReference type="CDD" id="cd00408">
    <property type="entry name" value="DHDPS-like"/>
    <property type="match status" value="1"/>
</dbReference>
<evidence type="ECO:0000256" key="1">
    <source>
        <dbReference type="ARBA" id="ARBA00007592"/>
    </source>
</evidence>
<gene>
    <name evidence="6" type="ORF">D4A47_04045</name>
</gene>
<evidence type="ECO:0000313" key="7">
    <source>
        <dbReference type="Proteomes" id="UP000276301"/>
    </source>
</evidence>
<feature type="binding site" evidence="5">
    <location>
        <position position="48"/>
    </location>
    <ligand>
        <name>pyruvate</name>
        <dbReference type="ChEBI" id="CHEBI:15361"/>
    </ligand>
</feature>
<organism evidence="6 7">
    <name type="scientific">Anaerotruncus massiliensis</name>
    <name type="common">ex Liu et al. 2021</name>
    <dbReference type="NCBI Taxonomy" id="2321404"/>
    <lineage>
        <taxon>Bacteria</taxon>
        <taxon>Bacillati</taxon>
        <taxon>Bacillota</taxon>
        <taxon>Clostridia</taxon>
        <taxon>Eubacteriales</taxon>
        <taxon>Oscillospiraceae</taxon>
        <taxon>Anaerotruncus</taxon>
    </lineage>
</organism>
<dbReference type="PANTHER" id="PTHR12128:SF66">
    <property type="entry name" value="4-HYDROXY-2-OXOGLUTARATE ALDOLASE, MITOCHONDRIAL"/>
    <property type="match status" value="1"/>
</dbReference>
<protein>
    <submittedName>
        <fullName evidence="6">Dihydrodipicolinate synthase family protein</fullName>
    </submittedName>
</protein>
<sequence>MVKAIEGIIAPLVTPFDESGRLDAARAKGEIRRLLDAGVDGISPGGSTGEGAALTDGELAELVRLIRAEDPEIPVIAGVIRNSTPAAVSAGLAAKEAGADALMVTPVSYNVLVPDDEGNYNFYREISDRVGLPIVIYNVVPQNTITAPLFGKLLEIENVVGIKQSVGGIMAFYEMKMVNGKRGKVFSATDDMLCSTYELGADGAISAILTVFPELCVEMWKDFKEGRREHALELQNRMYFTWQAIAGSQFPIRIKYALRLMGRDAGWPRGPICHMGEEEKRRIRGALEAGGFLETVSADKGE</sequence>
<dbReference type="SMART" id="SM01130">
    <property type="entry name" value="DHDPS"/>
    <property type="match status" value="1"/>
</dbReference>
<dbReference type="InterPro" id="IPR002220">
    <property type="entry name" value="DapA-like"/>
</dbReference>
<evidence type="ECO:0000256" key="3">
    <source>
        <dbReference type="PIRNR" id="PIRNR001365"/>
    </source>
</evidence>
<accession>A0A498D2H2</accession>
<feature type="active site" description="Schiff-base intermediate with substrate" evidence="4">
    <location>
        <position position="163"/>
    </location>
</feature>
<dbReference type="InterPro" id="IPR013785">
    <property type="entry name" value="Aldolase_TIM"/>
</dbReference>
<evidence type="ECO:0000313" key="6">
    <source>
        <dbReference type="EMBL" id="RLL13122.1"/>
    </source>
</evidence>
<dbReference type="EMBL" id="RCHT01000004">
    <property type="protein sequence ID" value="RLL13122.1"/>
    <property type="molecule type" value="Genomic_DNA"/>
</dbReference>
<evidence type="ECO:0000256" key="4">
    <source>
        <dbReference type="PIRSR" id="PIRSR001365-1"/>
    </source>
</evidence>